<reference evidence="2" key="1">
    <citation type="submission" date="2016-10" db="EMBL/GenBank/DDBJ databases">
        <authorList>
            <person name="Varghese N."/>
            <person name="Submissions S."/>
        </authorList>
    </citation>
    <scope>NUCLEOTIDE SEQUENCE [LARGE SCALE GENOMIC DNA]</scope>
    <source>
        <strain evidence="2">CGMCC 4.3530</strain>
    </source>
</reference>
<dbReference type="Proteomes" id="UP000199529">
    <property type="component" value="Unassembled WGS sequence"/>
</dbReference>
<evidence type="ECO:0000313" key="1">
    <source>
        <dbReference type="EMBL" id="SDZ07008.1"/>
    </source>
</evidence>
<gene>
    <name evidence="1" type="ORF">SAMN05216215_104510</name>
</gene>
<keyword evidence="2" id="KW-1185">Reference proteome</keyword>
<sequence length="29" mass="3303">MTLFNPAGVKIRYYSYRGTKIPSPWPSTA</sequence>
<proteinExistence type="predicted"/>
<dbReference type="EMBL" id="FNOK01000045">
    <property type="protein sequence ID" value="SDZ07008.1"/>
    <property type="molecule type" value="Genomic_DNA"/>
</dbReference>
<dbReference type="AlphaFoldDB" id="A0A1H3Q1J8"/>
<accession>A0A1H3Q1J8</accession>
<name>A0A1H3Q1J8_9PSEU</name>
<evidence type="ECO:0000313" key="2">
    <source>
        <dbReference type="Proteomes" id="UP000199529"/>
    </source>
</evidence>
<organism evidence="1 2">
    <name type="scientific">Saccharopolyspora shandongensis</name>
    <dbReference type="NCBI Taxonomy" id="418495"/>
    <lineage>
        <taxon>Bacteria</taxon>
        <taxon>Bacillati</taxon>
        <taxon>Actinomycetota</taxon>
        <taxon>Actinomycetes</taxon>
        <taxon>Pseudonocardiales</taxon>
        <taxon>Pseudonocardiaceae</taxon>
        <taxon>Saccharopolyspora</taxon>
    </lineage>
</organism>
<protein>
    <submittedName>
        <fullName evidence="1">Uncharacterized protein</fullName>
    </submittedName>
</protein>
<dbReference type="STRING" id="418495.SAMN05216215_104510"/>